<comment type="caution">
    <text evidence="1">The sequence shown here is derived from an EMBL/GenBank/DDBJ whole genome shotgun (WGS) entry which is preliminary data.</text>
</comment>
<evidence type="ECO:0000313" key="1">
    <source>
        <dbReference type="EMBL" id="KAL1879890.1"/>
    </source>
</evidence>
<protein>
    <submittedName>
        <fullName evidence="1">Uncharacterized protein</fullName>
    </submittedName>
</protein>
<dbReference type="EMBL" id="JAZHXJ010000039">
    <property type="protein sequence ID" value="KAL1879890.1"/>
    <property type="molecule type" value="Genomic_DNA"/>
</dbReference>
<reference evidence="1 2" key="1">
    <citation type="journal article" date="2024" name="Commun. Biol.">
        <title>Comparative genomic analysis of thermophilic fungi reveals convergent evolutionary adaptations and gene losses.</title>
        <authorList>
            <person name="Steindorff A.S."/>
            <person name="Aguilar-Pontes M.V."/>
            <person name="Robinson A.J."/>
            <person name="Andreopoulos B."/>
            <person name="LaButti K."/>
            <person name="Kuo A."/>
            <person name="Mondo S."/>
            <person name="Riley R."/>
            <person name="Otillar R."/>
            <person name="Haridas S."/>
            <person name="Lipzen A."/>
            <person name="Grimwood J."/>
            <person name="Schmutz J."/>
            <person name="Clum A."/>
            <person name="Reid I.D."/>
            <person name="Moisan M.C."/>
            <person name="Butler G."/>
            <person name="Nguyen T.T.M."/>
            <person name="Dewar K."/>
            <person name="Conant G."/>
            <person name="Drula E."/>
            <person name="Henrissat B."/>
            <person name="Hansel C."/>
            <person name="Singer S."/>
            <person name="Hutchinson M.I."/>
            <person name="de Vries R.P."/>
            <person name="Natvig D.O."/>
            <person name="Powell A.J."/>
            <person name="Tsang A."/>
            <person name="Grigoriev I.V."/>
        </authorList>
    </citation>
    <scope>NUCLEOTIDE SEQUENCE [LARGE SCALE GENOMIC DNA]</scope>
    <source>
        <strain evidence="1 2">ATCC 24622</strain>
    </source>
</reference>
<gene>
    <name evidence="1" type="ORF">VTK73DRAFT_6702</name>
</gene>
<dbReference type="Proteomes" id="UP001586593">
    <property type="component" value="Unassembled WGS sequence"/>
</dbReference>
<organism evidence="1 2">
    <name type="scientific">Phialemonium thermophilum</name>
    <dbReference type="NCBI Taxonomy" id="223376"/>
    <lineage>
        <taxon>Eukaryota</taxon>
        <taxon>Fungi</taxon>
        <taxon>Dikarya</taxon>
        <taxon>Ascomycota</taxon>
        <taxon>Pezizomycotina</taxon>
        <taxon>Sordariomycetes</taxon>
        <taxon>Sordariomycetidae</taxon>
        <taxon>Cephalothecales</taxon>
        <taxon>Cephalothecaceae</taxon>
        <taxon>Phialemonium</taxon>
    </lineage>
</organism>
<evidence type="ECO:0000313" key="2">
    <source>
        <dbReference type="Proteomes" id="UP001586593"/>
    </source>
</evidence>
<accession>A0ABR3XW67</accession>
<proteinExistence type="predicted"/>
<name>A0ABR3XW67_9PEZI</name>
<keyword evidence="2" id="KW-1185">Reference proteome</keyword>
<sequence length="138" mass="15650">MTMIQALSNASWWIGVTVRCVRSRDGSCEGTRYGPRFPFWHCSPDLLYGLDQHSIECPWRTKVQIGCYSSSPKKDKNLRNPPFKAISVTLFLSSVHQHTNLQNQHPIPFQNSAISPLDEHRTSHPIPSSFCILDLAIT</sequence>